<accession>A0A0F7SSQ5</accession>
<protein>
    <submittedName>
        <fullName evidence="2">Uncharacterized protein</fullName>
    </submittedName>
</protein>
<dbReference type="EMBL" id="LN483157">
    <property type="protein sequence ID" value="CED83664.1"/>
    <property type="molecule type" value="Genomic_DNA"/>
</dbReference>
<feature type="region of interest" description="Disordered" evidence="1">
    <location>
        <begin position="1"/>
        <end position="49"/>
    </location>
</feature>
<dbReference type="AlphaFoldDB" id="A0A0F7SSQ5"/>
<proteinExistence type="predicted"/>
<feature type="region of interest" description="Disordered" evidence="1">
    <location>
        <begin position="426"/>
        <end position="454"/>
    </location>
</feature>
<feature type="compositionally biased region" description="Polar residues" evidence="1">
    <location>
        <begin position="427"/>
        <end position="454"/>
    </location>
</feature>
<feature type="compositionally biased region" description="Pro residues" evidence="1">
    <location>
        <begin position="15"/>
        <end position="28"/>
    </location>
</feature>
<evidence type="ECO:0000256" key="1">
    <source>
        <dbReference type="SAM" id="MobiDB-lite"/>
    </source>
</evidence>
<name>A0A0F7SSQ5_PHARH</name>
<feature type="region of interest" description="Disordered" evidence="1">
    <location>
        <begin position="249"/>
        <end position="344"/>
    </location>
</feature>
<sequence>MYGTHQRDIAYYPSPSRPPLPVLPPEPPVSLSTHSVLQSAMGSSTSPRSAARLNAHVELARQSSDCSQIITGSMGPSESNGRQESSKGSTSWSEQSDYANQVPVVVHGPSVPFGFKAPFPAPEAASSTNQVIDPWFYSPVSPAPSVYPIYSGSRVLDDVAPLADDADEWTVWSRSEAAVTIVPPSPLRTVCKRCYDHRVECSWPGEDGAGACSNCFFSYSLCSIVQPASLDHSIRPTLESIPSTDSLDAFKLEPTYPTDGPIPSSVHDYAAIPSSSADPETPRIRSASLPVPPLSQPSTTTTTTSSTSSSRLSHTPEIDRPTSQTTYPTQRPTAISPSNPSFVTNLLDQRQPVNFLPSYNSSSNQTIVHNTRRPILPTPQASSSSSSSVSQAVSPKPSSIDPDHFVLFRESGGNLLSNISLIPPSSRTDSLMSSATSSRPCSTTDLSNQFQSNNGPNTQMIELFDRVVRLQSDATAGLVQVRTVLQETETSTSVAIDKSSRKKEKKRRKRELQKERRKEKETQKKIEGPKENGEDESMEQVIEEDNSNQSSQG</sequence>
<feature type="region of interest" description="Disordered" evidence="1">
    <location>
        <begin position="64"/>
        <end position="96"/>
    </location>
</feature>
<feature type="compositionally biased region" description="Low complexity" evidence="1">
    <location>
        <begin position="380"/>
        <end position="398"/>
    </location>
</feature>
<feature type="compositionally biased region" description="Low complexity" evidence="1">
    <location>
        <begin position="296"/>
        <end position="313"/>
    </location>
</feature>
<feature type="compositionally biased region" description="Acidic residues" evidence="1">
    <location>
        <begin position="533"/>
        <end position="546"/>
    </location>
</feature>
<reference evidence="2" key="1">
    <citation type="submission" date="2014-08" db="EMBL/GenBank/DDBJ databases">
        <authorList>
            <person name="Sharma Rahul"/>
            <person name="Thines Marco"/>
        </authorList>
    </citation>
    <scope>NUCLEOTIDE SEQUENCE</scope>
</reference>
<feature type="region of interest" description="Disordered" evidence="1">
    <location>
        <begin position="374"/>
        <end position="398"/>
    </location>
</feature>
<organism evidence="2">
    <name type="scientific">Phaffia rhodozyma</name>
    <name type="common">Yeast</name>
    <name type="synonym">Xanthophyllomyces dendrorhous</name>
    <dbReference type="NCBI Taxonomy" id="264483"/>
    <lineage>
        <taxon>Eukaryota</taxon>
        <taxon>Fungi</taxon>
        <taxon>Dikarya</taxon>
        <taxon>Basidiomycota</taxon>
        <taxon>Agaricomycotina</taxon>
        <taxon>Tremellomycetes</taxon>
        <taxon>Cystofilobasidiales</taxon>
        <taxon>Mrakiaceae</taxon>
        <taxon>Phaffia</taxon>
    </lineage>
</organism>
<feature type="region of interest" description="Disordered" evidence="1">
    <location>
        <begin position="488"/>
        <end position="553"/>
    </location>
</feature>
<feature type="compositionally biased region" description="Polar residues" evidence="1">
    <location>
        <begin position="321"/>
        <end position="344"/>
    </location>
</feature>
<evidence type="ECO:0000313" key="2">
    <source>
        <dbReference type="EMBL" id="CED83664.1"/>
    </source>
</evidence>
<feature type="compositionally biased region" description="Polar residues" evidence="1">
    <location>
        <begin position="33"/>
        <end position="48"/>
    </location>
</feature>
<feature type="compositionally biased region" description="Basic residues" evidence="1">
    <location>
        <begin position="500"/>
        <end position="511"/>
    </location>
</feature>
<feature type="compositionally biased region" description="Basic and acidic residues" evidence="1">
    <location>
        <begin position="512"/>
        <end position="532"/>
    </location>
</feature>